<protein>
    <submittedName>
        <fullName evidence="4">Resolvase</fullName>
    </submittedName>
</protein>
<evidence type="ECO:0000259" key="3">
    <source>
        <dbReference type="PROSITE" id="PS51736"/>
    </source>
</evidence>
<dbReference type="PROSITE" id="PS51736">
    <property type="entry name" value="RECOMBINASES_3"/>
    <property type="match status" value="1"/>
</dbReference>
<keyword evidence="1" id="KW-0238">DNA-binding</keyword>
<evidence type="ECO:0000313" key="4">
    <source>
        <dbReference type="EMBL" id="TXK26542.1"/>
    </source>
</evidence>
<dbReference type="InterPro" id="IPR050639">
    <property type="entry name" value="SSR_resolvase"/>
</dbReference>
<keyword evidence="2" id="KW-0233">DNA recombination</keyword>
<dbReference type="AlphaFoldDB" id="A0A5C8J0H7"/>
<keyword evidence="5" id="KW-1185">Reference proteome</keyword>
<comment type="caution">
    <text evidence="4">The sequence shown here is derived from an EMBL/GenBank/DDBJ whole genome shotgun (WGS) entry which is preliminary data.</text>
</comment>
<evidence type="ECO:0000256" key="1">
    <source>
        <dbReference type="ARBA" id="ARBA00023125"/>
    </source>
</evidence>
<dbReference type="Proteomes" id="UP000321926">
    <property type="component" value="Unassembled WGS sequence"/>
</dbReference>
<name>A0A5C8J0H7_9BACT</name>
<organism evidence="4 5">
    <name type="scientific">Pontibacter qinzhouensis</name>
    <dbReference type="NCBI Taxonomy" id="2603253"/>
    <lineage>
        <taxon>Bacteria</taxon>
        <taxon>Pseudomonadati</taxon>
        <taxon>Bacteroidota</taxon>
        <taxon>Cytophagia</taxon>
        <taxon>Cytophagales</taxon>
        <taxon>Hymenobacteraceae</taxon>
        <taxon>Pontibacter</taxon>
    </lineage>
</organism>
<accession>A0A5C8J0H7</accession>
<evidence type="ECO:0000256" key="2">
    <source>
        <dbReference type="ARBA" id="ARBA00023172"/>
    </source>
</evidence>
<dbReference type="InterPro" id="IPR036162">
    <property type="entry name" value="Resolvase-like_N_sf"/>
</dbReference>
<dbReference type="OrthoDB" id="2290206at2"/>
<dbReference type="InterPro" id="IPR011109">
    <property type="entry name" value="DNA_bind_recombinase_dom"/>
</dbReference>
<dbReference type="Pfam" id="PF00239">
    <property type="entry name" value="Resolvase"/>
    <property type="match status" value="1"/>
</dbReference>
<proteinExistence type="predicted"/>
<gene>
    <name evidence="4" type="ORF">FVR03_21710</name>
</gene>
<feature type="domain" description="Resolvase/invertase-type recombinase catalytic" evidence="3">
    <location>
        <begin position="3"/>
        <end position="138"/>
    </location>
</feature>
<dbReference type="EMBL" id="VRTY01000127">
    <property type="protein sequence ID" value="TXK26542.1"/>
    <property type="molecule type" value="Genomic_DNA"/>
</dbReference>
<sequence>MRKFVAYYRVSTKRQGKSGLGLEAQQEIVKKQLPTGSTVVAEYTEVESGSKNNRTVLAEALAHCKKDNATLIIAKLDRLSRDVEFIFNLKNSKVDFVCCDIPELSTLTLGIFATMAQYERERISQRIKDAFAAKKARGEVWNTNNNVTAETRLKAAQAIRTKARTDKAVTAVVDIIVLMKDAGATYRAIAARLNDRGYTTRQGAQWSSTTVMRVHKRATE</sequence>
<dbReference type="SUPFAM" id="SSF53041">
    <property type="entry name" value="Resolvase-like"/>
    <property type="match status" value="1"/>
</dbReference>
<dbReference type="InterPro" id="IPR006119">
    <property type="entry name" value="Resolv_N"/>
</dbReference>
<dbReference type="RefSeq" id="WP_147923878.1">
    <property type="nucleotide sequence ID" value="NZ_VRTY01000127.1"/>
</dbReference>
<dbReference type="SMART" id="SM00857">
    <property type="entry name" value="Resolvase"/>
    <property type="match status" value="1"/>
</dbReference>
<dbReference type="Pfam" id="PF07508">
    <property type="entry name" value="Recombinase"/>
    <property type="match status" value="1"/>
</dbReference>
<dbReference type="CDD" id="cd00338">
    <property type="entry name" value="Ser_Recombinase"/>
    <property type="match status" value="1"/>
</dbReference>
<dbReference type="Gene3D" id="3.40.50.1390">
    <property type="entry name" value="Resolvase, N-terminal catalytic domain"/>
    <property type="match status" value="1"/>
</dbReference>
<evidence type="ECO:0000313" key="5">
    <source>
        <dbReference type="Proteomes" id="UP000321926"/>
    </source>
</evidence>
<dbReference type="PANTHER" id="PTHR30461:SF2">
    <property type="entry name" value="SERINE RECOMBINASE PINE-RELATED"/>
    <property type="match status" value="1"/>
</dbReference>
<dbReference type="GO" id="GO:0003677">
    <property type="term" value="F:DNA binding"/>
    <property type="evidence" value="ECO:0007669"/>
    <property type="project" value="UniProtKB-KW"/>
</dbReference>
<reference evidence="4 5" key="1">
    <citation type="submission" date="2019-08" db="EMBL/GenBank/DDBJ databases">
        <authorList>
            <person name="Shi S."/>
        </authorList>
    </citation>
    <scope>NUCLEOTIDE SEQUENCE [LARGE SCALE GENOMIC DNA]</scope>
    <source>
        <strain evidence="4 5">GY10130</strain>
    </source>
</reference>
<dbReference type="PANTHER" id="PTHR30461">
    <property type="entry name" value="DNA-INVERTASE FROM LAMBDOID PROPHAGE"/>
    <property type="match status" value="1"/>
</dbReference>
<dbReference type="GO" id="GO:0000150">
    <property type="term" value="F:DNA strand exchange activity"/>
    <property type="evidence" value="ECO:0007669"/>
    <property type="project" value="InterPro"/>
</dbReference>